<keyword evidence="2" id="KW-1185">Reference proteome</keyword>
<protein>
    <submittedName>
        <fullName evidence="1">RNA-dependent RNA polymerase</fullName>
    </submittedName>
</protein>
<reference evidence="1 2" key="1">
    <citation type="journal article" date="2019" name="Nat. Plants">
        <title>Stout camphor tree genome fills gaps in understanding of flowering plant genome evolution.</title>
        <authorList>
            <person name="Chaw S.M."/>
            <person name="Liu Y.C."/>
            <person name="Wu Y.W."/>
            <person name="Wang H.Y."/>
            <person name="Lin C.I."/>
            <person name="Wu C.S."/>
            <person name="Ke H.M."/>
            <person name="Chang L.Y."/>
            <person name="Hsu C.Y."/>
            <person name="Yang H.T."/>
            <person name="Sudianto E."/>
            <person name="Hsu M.H."/>
            <person name="Wu K.P."/>
            <person name="Wang L.N."/>
            <person name="Leebens-Mack J.H."/>
            <person name="Tsai I.J."/>
        </authorList>
    </citation>
    <scope>NUCLEOTIDE SEQUENCE [LARGE SCALE GENOMIC DNA]</scope>
    <source>
        <strain evidence="2">cv. Chaw 1501</strain>
        <tissue evidence="1">Young leaves</tissue>
    </source>
</reference>
<dbReference type="PANTHER" id="PTHR34456">
    <property type="entry name" value="MITOVIRUS RNA-DEPENDENT RNA POLYMERASE"/>
    <property type="match status" value="1"/>
</dbReference>
<dbReference type="Pfam" id="PF05919">
    <property type="entry name" value="Mitovir_RNA_pol"/>
    <property type="match status" value="1"/>
</dbReference>
<comment type="caution">
    <text evidence="1">The sequence shown here is derived from an EMBL/GenBank/DDBJ whole genome shotgun (WGS) entry which is preliminary data.</text>
</comment>
<dbReference type="STRING" id="337451.A0A443Q4H6"/>
<dbReference type="OrthoDB" id="1750590at2759"/>
<keyword evidence="1" id="KW-0808">Transferase</keyword>
<accession>A0A443Q4H6</accession>
<proteinExistence type="predicted"/>
<dbReference type="PANTHER" id="PTHR34456:SF9">
    <property type="entry name" value="MITOVIRUS RNA-DEPENDENT RNA POLYMERASE"/>
    <property type="match status" value="1"/>
</dbReference>
<organism evidence="1 2">
    <name type="scientific">Cinnamomum micranthum f. kanehirae</name>
    <dbReference type="NCBI Taxonomy" id="337451"/>
    <lineage>
        <taxon>Eukaryota</taxon>
        <taxon>Viridiplantae</taxon>
        <taxon>Streptophyta</taxon>
        <taxon>Embryophyta</taxon>
        <taxon>Tracheophyta</taxon>
        <taxon>Spermatophyta</taxon>
        <taxon>Magnoliopsida</taxon>
        <taxon>Magnoliidae</taxon>
        <taxon>Laurales</taxon>
        <taxon>Lauraceae</taxon>
        <taxon>Cinnamomum</taxon>
    </lineage>
</organism>
<dbReference type="GO" id="GO:0003968">
    <property type="term" value="F:RNA-directed RNA polymerase activity"/>
    <property type="evidence" value="ECO:0007669"/>
    <property type="project" value="UniProtKB-KW"/>
</dbReference>
<dbReference type="Proteomes" id="UP000283530">
    <property type="component" value="Unassembled WGS sequence"/>
</dbReference>
<evidence type="ECO:0000313" key="1">
    <source>
        <dbReference type="EMBL" id="RWR97877.1"/>
    </source>
</evidence>
<dbReference type="SUPFAM" id="SSF56672">
    <property type="entry name" value="DNA/RNA polymerases"/>
    <property type="match status" value="1"/>
</dbReference>
<keyword evidence="1" id="KW-0548">Nucleotidyltransferase</keyword>
<name>A0A443Q4H6_9MAGN</name>
<dbReference type="EMBL" id="QPKB01000197">
    <property type="protein sequence ID" value="RWR97877.1"/>
    <property type="molecule type" value="Genomic_DNA"/>
</dbReference>
<dbReference type="AlphaFoldDB" id="A0A443Q4H6"/>
<sequence>MIAKKQKYNYTTITAPPTNVPVQLYEEYSKVVVELAERVWPFVKENLEWSYRYIIPVVSFFCSTLTIFPQKGGSGYDSENFAWELYQSVPCTNYLYCKAADDFQYLLVHSYRTCKRILSNRVAPASEDDQMTYFAPGRLAFKMEGAGKVRVFAIPNAFKQALLRPAHDWCMSVLKTINTYGTYNQLAPLSRLSKLDELYSFDLSSATDRYPLAIQAITINALFDSVVAFAWVVCGLGCNAFSCQTSRSHRPEDFGLVRFETGQPLGLLSSWPLFSLCHHFLVWYCENKVYPGRIFKRYALLGDDIVIGDARVAEVYQDIMNQLGVKISLPKSLISKRGALEFAKKFRIHDTDLSPISVKMLRTTQHAVSWMPVCKSVGVKSLRVSLRLRGAGYRRYSSQPTSFHPHYNRHWFRHVLVCFSPSGIAPYPFEFWLGFPEGFLPSPSQMGMVREMLLESCAPDWRHAERIAADIDALDDDTGLLIERKLMVSWAYSMIKYLDWYQRARFDYSVPISSLLDPPAYVFKPQSKDPLLKFHKYGRLFKCYDLIRTRRAPLEIELTHRNLGIDIVQCVFLRRMDSWYRPSQS</sequence>
<gene>
    <name evidence="1" type="ORF">CKAN_02734500</name>
</gene>
<dbReference type="InterPro" id="IPR043502">
    <property type="entry name" value="DNA/RNA_pol_sf"/>
</dbReference>
<evidence type="ECO:0000313" key="2">
    <source>
        <dbReference type="Proteomes" id="UP000283530"/>
    </source>
</evidence>
<keyword evidence="1" id="KW-0696">RNA-directed RNA polymerase</keyword>
<dbReference type="InterPro" id="IPR008686">
    <property type="entry name" value="RNA_pol_mitovir"/>
</dbReference>